<name>A0A2T7FVB1_9RHOB</name>
<reference evidence="1 2" key="1">
    <citation type="submission" date="2018-04" db="EMBL/GenBank/DDBJ databases">
        <title>Pelagivirga bohaiensis gen. nov., sp. nov., a bacterium isolated from the Bohai Sea.</title>
        <authorList>
            <person name="Ji X."/>
        </authorList>
    </citation>
    <scope>NUCLEOTIDE SEQUENCE [LARGE SCALE GENOMIC DNA]</scope>
    <source>
        <strain evidence="1 2">BH-SD16</strain>
    </source>
</reference>
<proteinExistence type="predicted"/>
<evidence type="ECO:0000313" key="1">
    <source>
        <dbReference type="EMBL" id="PVA06107.1"/>
    </source>
</evidence>
<organism evidence="1 2">
    <name type="scientific">Thalassorhabdomicrobium marinisediminis</name>
    <dbReference type="NCBI Taxonomy" id="2170577"/>
    <lineage>
        <taxon>Bacteria</taxon>
        <taxon>Pseudomonadati</taxon>
        <taxon>Pseudomonadota</taxon>
        <taxon>Alphaproteobacteria</taxon>
        <taxon>Rhodobacterales</taxon>
        <taxon>Paracoccaceae</taxon>
        <taxon>Thalassorhabdomicrobium</taxon>
    </lineage>
</organism>
<protein>
    <submittedName>
        <fullName evidence="1">Uncharacterized protein</fullName>
    </submittedName>
</protein>
<dbReference type="AlphaFoldDB" id="A0A2T7FVB1"/>
<comment type="caution">
    <text evidence="1">The sequence shown here is derived from an EMBL/GenBank/DDBJ whole genome shotgun (WGS) entry which is preliminary data.</text>
</comment>
<accession>A0A2T7FVB1</accession>
<dbReference type="EMBL" id="QCYG01000007">
    <property type="protein sequence ID" value="PVA06107.1"/>
    <property type="molecule type" value="Genomic_DNA"/>
</dbReference>
<dbReference type="OrthoDB" id="7870751at2"/>
<evidence type="ECO:0000313" key="2">
    <source>
        <dbReference type="Proteomes" id="UP000244817"/>
    </source>
</evidence>
<sequence>MITKPTKSALTSTKIHIGGERKIQLEEFAAAQHAPLSAAIGHLIKFAQNQGMISHGIPQVQVRRATDGIAVAFDDQIPIGFAPSAAKELAEVVRTYADGSHTSKVFMNLDHDYEISRQGRGVTITIPLGGVKKTWAPDLAHEFADLLDAEAAKFDN</sequence>
<dbReference type="Proteomes" id="UP000244817">
    <property type="component" value="Unassembled WGS sequence"/>
</dbReference>
<dbReference type="RefSeq" id="WP_108641475.1">
    <property type="nucleotide sequence ID" value="NZ_QCYG01000007.1"/>
</dbReference>
<gene>
    <name evidence="1" type="ORF">DC363_12405</name>
</gene>
<keyword evidence="2" id="KW-1185">Reference proteome</keyword>